<dbReference type="InterPro" id="IPR036249">
    <property type="entry name" value="Thioredoxin-like_sf"/>
</dbReference>
<dbReference type="PANTHER" id="PTHR21148">
    <property type="entry name" value="THIOREDOXIN DOMAIN-CONTAINING PROTEIN 9"/>
    <property type="match status" value="1"/>
</dbReference>
<evidence type="ECO:0000256" key="1">
    <source>
        <dbReference type="SAM" id="MobiDB-lite"/>
    </source>
</evidence>
<proteinExistence type="predicted"/>
<dbReference type="Pfam" id="PF00085">
    <property type="entry name" value="Thioredoxin"/>
    <property type="match status" value="1"/>
</dbReference>
<dbReference type="SUPFAM" id="SSF52833">
    <property type="entry name" value="Thioredoxin-like"/>
    <property type="match status" value="1"/>
</dbReference>
<dbReference type="EMBL" id="LDAU01000110">
    <property type="protein sequence ID" value="KRX05196.1"/>
    <property type="molecule type" value="Genomic_DNA"/>
</dbReference>
<sequence>MSNQLMSNMLTEVVMEKAIKDKYTELLKDQKPQQEKPKEEKKRDDSDLDSDDDFNDEEAEKIMKNLKFQQLQKAKVFQDKQKETFDAGDYREISEDEFLNYVTKNVYAAVHFYHNDFQKCKIMDMHLRKIAYGHPECRFLRLNAEKAPFFISKLAVQVLPTVITFENGIAKDRIVGFQDLGNEDDFDTMVLIRRLVKAGCIKPKNKLEKGFKMNLLKKKEESDDDDDY</sequence>
<evidence type="ECO:0000259" key="2">
    <source>
        <dbReference type="Pfam" id="PF00085"/>
    </source>
</evidence>
<dbReference type="OMA" id="HFFHPEF"/>
<comment type="caution">
    <text evidence="3">The sequence shown here is derived from an EMBL/GenBank/DDBJ whole genome shotgun (WGS) entry which is preliminary data.</text>
</comment>
<dbReference type="AlphaFoldDB" id="A0A0V0QSF0"/>
<feature type="compositionally biased region" description="Basic and acidic residues" evidence="1">
    <location>
        <begin position="25"/>
        <end position="45"/>
    </location>
</feature>
<protein>
    <submittedName>
        <fullName evidence="3">Thioredoxin-like fold</fullName>
    </submittedName>
</protein>
<dbReference type="InParanoid" id="A0A0V0QSF0"/>
<keyword evidence="4" id="KW-1185">Reference proteome</keyword>
<dbReference type="OrthoDB" id="10257948at2759"/>
<dbReference type="Proteomes" id="UP000054937">
    <property type="component" value="Unassembled WGS sequence"/>
</dbReference>
<organism evidence="3 4">
    <name type="scientific">Pseudocohnilembus persalinus</name>
    <name type="common">Ciliate</name>
    <dbReference type="NCBI Taxonomy" id="266149"/>
    <lineage>
        <taxon>Eukaryota</taxon>
        <taxon>Sar</taxon>
        <taxon>Alveolata</taxon>
        <taxon>Ciliophora</taxon>
        <taxon>Intramacronucleata</taxon>
        <taxon>Oligohymenophorea</taxon>
        <taxon>Scuticociliatia</taxon>
        <taxon>Philasterida</taxon>
        <taxon>Pseudocohnilembidae</taxon>
        <taxon>Pseudocohnilembus</taxon>
    </lineage>
</organism>
<dbReference type="Gene3D" id="3.40.30.10">
    <property type="entry name" value="Glutaredoxin"/>
    <property type="match status" value="1"/>
</dbReference>
<name>A0A0V0QSF0_PSEPJ</name>
<evidence type="ECO:0000313" key="3">
    <source>
        <dbReference type="EMBL" id="KRX05196.1"/>
    </source>
</evidence>
<evidence type="ECO:0000313" key="4">
    <source>
        <dbReference type="Proteomes" id="UP000054937"/>
    </source>
</evidence>
<reference evidence="3 4" key="1">
    <citation type="journal article" date="2015" name="Sci. Rep.">
        <title>Genome of the facultative scuticociliatosis pathogen Pseudocohnilembus persalinus provides insight into its virulence through horizontal gene transfer.</title>
        <authorList>
            <person name="Xiong J."/>
            <person name="Wang G."/>
            <person name="Cheng J."/>
            <person name="Tian M."/>
            <person name="Pan X."/>
            <person name="Warren A."/>
            <person name="Jiang C."/>
            <person name="Yuan D."/>
            <person name="Miao W."/>
        </authorList>
    </citation>
    <scope>NUCLEOTIDE SEQUENCE [LARGE SCALE GENOMIC DNA]</scope>
    <source>
        <strain evidence="3">36N120E</strain>
    </source>
</reference>
<dbReference type="InterPro" id="IPR013766">
    <property type="entry name" value="Thioredoxin_domain"/>
</dbReference>
<feature type="domain" description="Thioredoxin" evidence="2">
    <location>
        <begin position="92"/>
        <end position="178"/>
    </location>
</feature>
<gene>
    <name evidence="3" type="ORF">PPERSA_06830</name>
</gene>
<accession>A0A0V0QSF0</accession>
<feature type="compositionally biased region" description="Acidic residues" evidence="1">
    <location>
        <begin position="46"/>
        <end position="55"/>
    </location>
</feature>
<dbReference type="CDD" id="cd02989">
    <property type="entry name" value="Phd_like_TxnDC9"/>
    <property type="match status" value="1"/>
</dbReference>
<feature type="region of interest" description="Disordered" evidence="1">
    <location>
        <begin position="25"/>
        <end position="55"/>
    </location>
</feature>